<dbReference type="Proteomes" id="UP000077202">
    <property type="component" value="Unassembled WGS sequence"/>
</dbReference>
<organism evidence="2 3">
    <name type="scientific">Marchantia polymorpha subsp. ruderalis</name>
    <dbReference type="NCBI Taxonomy" id="1480154"/>
    <lineage>
        <taxon>Eukaryota</taxon>
        <taxon>Viridiplantae</taxon>
        <taxon>Streptophyta</taxon>
        <taxon>Embryophyta</taxon>
        <taxon>Marchantiophyta</taxon>
        <taxon>Marchantiopsida</taxon>
        <taxon>Marchantiidae</taxon>
        <taxon>Marchantiales</taxon>
        <taxon>Marchantiaceae</taxon>
        <taxon>Marchantia</taxon>
    </lineage>
</organism>
<feature type="region of interest" description="Disordered" evidence="1">
    <location>
        <begin position="1"/>
        <end position="25"/>
    </location>
</feature>
<accession>A0A176VI20</accession>
<feature type="compositionally biased region" description="Basic and acidic residues" evidence="1">
    <location>
        <begin position="8"/>
        <end position="17"/>
    </location>
</feature>
<dbReference type="EMBL" id="LVLJ01003592">
    <property type="protein sequence ID" value="OAE20589.1"/>
    <property type="molecule type" value="Genomic_DNA"/>
</dbReference>
<protein>
    <submittedName>
        <fullName evidence="2">Uncharacterized protein</fullName>
    </submittedName>
</protein>
<evidence type="ECO:0000313" key="3">
    <source>
        <dbReference type="Proteomes" id="UP000077202"/>
    </source>
</evidence>
<proteinExistence type="predicted"/>
<evidence type="ECO:0000313" key="2">
    <source>
        <dbReference type="EMBL" id="OAE20589.1"/>
    </source>
</evidence>
<evidence type="ECO:0000256" key="1">
    <source>
        <dbReference type="SAM" id="MobiDB-lite"/>
    </source>
</evidence>
<name>A0A176VI20_MARPO</name>
<reference evidence="2" key="1">
    <citation type="submission" date="2016-03" db="EMBL/GenBank/DDBJ databases">
        <title>Mechanisms controlling the formation of the plant cell surface in tip-growing cells are functionally conserved among land plants.</title>
        <authorList>
            <person name="Honkanen S."/>
            <person name="Jones V.A."/>
            <person name="Morieri G."/>
            <person name="Champion C."/>
            <person name="Hetherington A.J."/>
            <person name="Kelly S."/>
            <person name="Saint-Marcoux D."/>
            <person name="Proust H."/>
            <person name="Prescott H."/>
            <person name="Dolan L."/>
        </authorList>
    </citation>
    <scope>NUCLEOTIDE SEQUENCE [LARGE SCALE GENOMIC DNA]</scope>
    <source>
        <tissue evidence="2">Whole gametophyte</tissue>
    </source>
</reference>
<comment type="caution">
    <text evidence="2">The sequence shown here is derived from an EMBL/GenBank/DDBJ whole genome shotgun (WGS) entry which is preliminary data.</text>
</comment>
<gene>
    <name evidence="2" type="ORF">AXG93_517s1020</name>
</gene>
<keyword evidence="3" id="KW-1185">Reference proteome</keyword>
<dbReference type="AlphaFoldDB" id="A0A176VI20"/>
<sequence>MATSGGTTKEEKKRETYHGPQWTGAAAAVGWDNPLGLVRGRSLGWDRVLSSVWPAKEGDDVEGAPAGSSTSTARALLAPLSLSFSRFLKEGRKGGRRHKCTWFPDARTDDLRRSSVPEQQMPEAPALLSVHLPSSAVAEAEAVGGSFFCSRRHSRIPRGEAGRRT</sequence>